<accession>A0A8J2SK91</accession>
<proteinExistence type="predicted"/>
<feature type="chain" id="PRO_5035157831" description="G8 domain-containing protein" evidence="3">
    <location>
        <begin position="19"/>
        <end position="443"/>
    </location>
</feature>
<dbReference type="Pfam" id="PF10162">
    <property type="entry name" value="G8"/>
    <property type="match status" value="1"/>
</dbReference>
<organism evidence="5 6">
    <name type="scientific">Pelagomonas calceolata</name>
    <dbReference type="NCBI Taxonomy" id="35677"/>
    <lineage>
        <taxon>Eukaryota</taxon>
        <taxon>Sar</taxon>
        <taxon>Stramenopiles</taxon>
        <taxon>Ochrophyta</taxon>
        <taxon>Pelagophyceae</taxon>
        <taxon>Pelagomonadales</taxon>
        <taxon>Pelagomonadaceae</taxon>
        <taxon>Pelagomonas</taxon>
    </lineage>
</organism>
<dbReference type="PANTHER" id="PTHR46769:SF2">
    <property type="entry name" value="FIBROCYSTIN-L ISOFORM 2 PRECURSOR-RELATED"/>
    <property type="match status" value="1"/>
</dbReference>
<dbReference type="EMBL" id="CAKKNE010000004">
    <property type="protein sequence ID" value="CAH0373475.1"/>
    <property type="molecule type" value="Genomic_DNA"/>
</dbReference>
<name>A0A8J2SK91_9STRA</name>
<keyword evidence="6" id="KW-1185">Reference proteome</keyword>
<gene>
    <name evidence="5" type="ORF">PECAL_4P06790</name>
</gene>
<sequence>MQRALLLLLGAAAGAVENALHDSRAALGDAKPCCGHCKRWHYPCPPSMHKGASPTLVSWEDFTAPLPPGAEVEIPCGTRVEVRTDLKAKIGGLRVRGELAFMDGADVELETPHIYVCGLFAAGTVKKPYESSLVITLSAGDDAAALDEDGIDYGTEAFAVFGGLIFLRGTACSDPRVYTERAAVARGLVPRTTWTRLKRPALPGDAKVRVAGVDATEVARVGARLAIASTDWDDALTETRNVVASRRTTGLGVELTLDAPLTFAHGGTEPVAAEVASLSRNIAIVGAPGCAQRAPKPRCGHVIISHTPHGVVCGVEFSNLGAHTTLGKYPLHAHMCGNASSLAFAANAIHKTYHRSLVVHSTSDALFAHNVAYDGTGHMYVLENGLELRNLIVGNVGMVTWPPEPAWSCPGHNRRRRVGFPKGDPTLLRGVDLGRDSVDFLAL</sequence>
<dbReference type="InterPro" id="IPR019316">
    <property type="entry name" value="G8_domain"/>
</dbReference>
<evidence type="ECO:0000256" key="3">
    <source>
        <dbReference type="SAM" id="SignalP"/>
    </source>
</evidence>
<keyword evidence="1 3" id="KW-0732">Signal</keyword>
<dbReference type="Pfam" id="PF24606">
    <property type="entry name" value="CEMIP_beta-hel"/>
    <property type="match status" value="1"/>
</dbReference>
<evidence type="ECO:0000259" key="4">
    <source>
        <dbReference type="PROSITE" id="PS51484"/>
    </source>
</evidence>
<dbReference type="PANTHER" id="PTHR46769">
    <property type="entry name" value="POLYCYSTIC KIDNEY AND HEPATIC DISEASE 1 (AUTOSOMAL RECESSIVE)-LIKE 1"/>
    <property type="match status" value="1"/>
</dbReference>
<evidence type="ECO:0000256" key="2">
    <source>
        <dbReference type="ARBA" id="ARBA00023180"/>
    </source>
</evidence>
<dbReference type="InterPro" id="IPR052387">
    <property type="entry name" value="Fibrocystin"/>
</dbReference>
<dbReference type="InterPro" id="IPR055401">
    <property type="entry name" value="CEMIP_beta-hel_dom"/>
</dbReference>
<protein>
    <recommendedName>
        <fullName evidence="4">G8 domain-containing protein</fullName>
    </recommendedName>
</protein>
<dbReference type="Proteomes" id="UP000789595">
    <property type="component" value="Unassembled WGS sequence"/>
</dbReference>
<evidence type="ECO:0000256" key="1">
    <source>
        <dbReference type="ARBA" id="ARBA00022729"/>
    </source>
</evidence>
<reference evidence="5" key="1">
    <citation type="submission" date="2021-11" db="EMBL/GenBank/DDBJ databases">
        <authorList>
            <consortium name="Genoscope - CEA"/>
            <person name="William W."/>
        </authorList>
    </citation>
    <scope>NUCLEOTIDE SEQUENCE</scope>
</reference>
<evidence type="ECO:0000313" key="6">
    <source>
        <dbReference type="Proteomes" id="UP000789595"/>
    </source>
</evidence>
<comment type="caution">
    <text evidence="5">The sequence shown here is derived from an EMBL/GenBank/DDBJ whole genome shotgun (WGS) entry which is preliminary data.</text>
</comment>
<dbReference type="SMART" id="SM01225">
    <property type="entry name" value="G8"/>
    <property type="match status" value="1"/>
</dbReference>
<feature type="domain" description="G8" evidence="4">
    <location>
        <begin position="57"/>
        <end position="199"/>
    </location>
</feature>
<dbReference type="OrthoDB" id="2014213at2759"/>
<keyword evidence="2" id="KW-0325">Glycoprotein</keyword>
<evidence type="ECO:0000313" key="5">
    <source>
        <dbReference type="EMBL" id="CAH0373475.1"/>
    </source>
</evidence>
<dbReference type="AlphaFoldDB" id="A0A8J2SK91"/>
<dbReference type="PROSITE" id="PS51484">
    <property type="entry name" value="G8"/>
    <property type="match status" value="1"/>
</dbReference>
<feature type="signal peptide" evidence="3">
    <location>
        <begin position="1"/>
        <end position="18"/>
    </location>
</feature>